<protein>
    <submittedName>
        <fullName evidence="4">Integrase catalytic domain-containing protein</fullName>
    </submittedName>
</protein>
<gene>
    <name evidence="2" type="ORF">C1SCF055_LOCUS43374</name>
</gene>
<evidence type="ECO:0000313" key="5">
    <source>
        <dbReference type="Proteomes" id="UP001152797"/>
    </source>
</evidence>
<organism evidence="2">
    <name type="scientific">Cladocopium goreaui</name>
    <dbReference type="NCBI Taxonomy" id="2562237"/>
    <lineage>
        <taxon>Eukaryota</taxon>
        <taxon>Sar</taxon>
        <taxon>Alveolata</taxon>
        <taxon>Dinophyceae</taxon>
        <taxon>Suessiales</taxon>
        <taxon>Symbiodiniaceae</taxon>
        <taxon>Cladocopium</taxon>
    </lineage>
</organism>
<reference evidence="2" key="1">
    <citation type="submission" date="2022-10" db="EMBL/GenBank/DDBJ databases">
        <authorList>
            <person name="Chen Y."/>
            <person name="Dougan E. K."/>
            <person name="Chan C."/>
            <person name="Rhodes N."/>
            <person name="Thang M."/>
        </authorList>
    </citation>
    <scope>NUCLEOTIDE SEQUENCE</scope>
</reference>
<comment type="caution">
    <text evidence="2">The sequence shown here is derived from an EMBL/GenBank/DDBJ whole genome shotgun (WGS) entry which is preliminary data.</text>
</comment>
<reference evidence="3" key="2">
    <citation type="submission" date="2024-04" db="EMBL/GenBank/DDBJ databases">
        <authorList>
            <person name="Chen Y."/>
            <person name="Shah S."/>
            <person name="Dougan E. K."/>
            <person name="Thang M."/>
            <person name="Chan C."/>
        </authorList>
    </citation>
    <scope>NUCLEOTIDE SEQUENCE [LARGE SCALE GENOMIC DNA]</scope>
</reference>
<feature type="region of interest" description="Disordered" evidence="1">
    <location>
        <begin position="69"/>
        <end position="93"/>
    </location>
</feature>
<dbReference type="EMBL" id="CAMXCT020006716">
    <property type="protein sequence ID" value="CAL1172214.1"/>
    <property type="molecule type" value="Genomic_DNA"/>
</dbReference>
<dbReference type="OrthoDB" id="10616845at2759"/>
<dbReference type="AlphaFoldDB" id="A0A9P1GPU6"/>
<dbReference type="EMBL" id="CAMXCT030006716">
    <property type="protein sequence ID" value="CAL4806151.1"/>
    <property type="molecule type" value="Genomic_DNA"/>
</dbReference>
<name>A0A9P1GPU6_9DINO</name>
<feature type="region of interest" description="Disordered" evidence="1">
    <location>
        <begin position="148"/>
        <end position="171"/>
    </location>
</feature>
<accession>A0A9P1GPU6</accession>
<sequence length="782" mass="88128">MEWWHDDEPWNYDGYDETWEQHEPPAEHAQDDAENELEDYYSSHGKGRNAMGLGCAICGSKWHASSACPVNASGQSKGHSSKGKNYGKSRPLYKGYGKKGKGYGFRSPYGWKSGSSKGYGGKGYKGHGHKGKGKYYSEHDQYWSRQRPPLDASHIKPDFANSSSSSSQPRTMTQTTYYRMDASDDDLTKINKTYKHKATPPESEDGNQRAATEKADKVLSFAMFLKGSRETASYHTVKGEKRRGLLIDPGAASGLIGSETLRDIMEHCVPPQQRDDRVTWSQKTTSVSGISGEPDETLGEVSLKLSASSRSISYRGDVLGGAGSLCPALVGNPALRQQQAALFSDWFPNGDGLLTIHREEMLDADRKPILLRLLLTDSGHYLLPVDGKDKHAIPDGTHNKVALLTNQIISQSKLLWPHEPPQVRHCFLVEAKNEAETDRSGVLPDEPFPQQVPIPKDEFEVEIDEQDHDQDSSNIHYEDDWRNPARAHADLGKLWIGRTMFLIQELHHEYKAMPEEFYVKTGRRVVTPENVDRWLDEVQKAHSHPACHFLELYSGSGRLSLTMATAGLTVGPPIDLRYGWNINCSQHQKKLWRVIEVLKPEVIFASPRCKFYSTTANTMSEEKKLHGRLEDEPGLNFTKKVFQHQAYSGRSFAAEQPWGSTMFRDSPLKPEEIPSCRSKQRCDQCMLGACDEFQQPVQKATALLSDFKWKKTTKRCSGHRGKLHSQLQGKVSGINRTALAAVYPRTMCHEMCKDIIGHLNDNHRLRMPAWPKSLHHVWHSHL</sequence>
<keyword evidence="5" id="KW-1185">Reference proteome</keyword>
<evidence type="ECO:0000313" key="4">
    <source>
        <dbReference type="EMBL" id="CAL4806151.1"/>
    </source>
</evidence>
<dbReference type="EMBL" id="CAMXCT010006716">
    <property type="protein sequence ID" value="CAI4018839.1"/>
    <property type="molecule type" value="Genomic_DNA"/>
</dbReference>
<evidence type="ECO:0000256" key="1">
    <source>
        <dbReference type="SAM" id="MobiDB-lite"/>
    </source>
</evidence>
<dbReference type="Proteomes" id="UP001152797">
    <property type="component" value="Unassembled WGS sequence"/>
</dbReference>
<evidence type="ECO:0000313" key="3">
    <source>
        <dbReference type="EMBL" id="CAL1172214.1"/>
    </source>
</evidence>
<proteinExistence type="predicted"/>
<evidence type="ECO:0000313" key="2">
    <source>
        <dbReference type="EMBL" id="CAI4018839.1"/>
    </source>
</evidence>